<sequence>MYKYSKAKNNREKNKAREIPLIARRPPSPLVSIPYSQPQGIENDTSNKTPSLISANSHPLECPEAGAQIDWTPIKKASHLQPQTLKESDSHSSKAILSSSDEEHRSLHSVQNESSDEEQSRIEFEASKRLVRDFSGATAVNPPRETEDETFEDFIVIGTEQASSVKYADSRYSKFPKAKSLFPSFVTDMLSALEEEPSVADSELISKLKFEIPLKGNKEYERYLSAIHSVCASPTLLCQHCKIKDIKRAKKALKRAKVLIQSCMMELLPEVKKRNTGRWSDSHLRALFDNTRTFAYSDEGEELSSLGQCLIEGLIHILFRNLEQYEQNRLSYSRPLGYYDVMMDDYYACLKTYRIDSEHKEYVWILLQNGLYETNPPDIILKSVSERPGTDFFYKIYCNIYAQSKELWSQCREWKDCKRSTRFIVDQKVYERQLRKLKKIMLDQHGQIFTDQVLMGILMASF</sequence>
<feature type="compositionally biased region" description="Polar residues" evidence="1">
    <location>
        <begin position="34"/>
        <end position="57"/>
    </location>
</feature>
<evidence type="ECO:0000313" key="2">
    <source>
        <dbReference type="EMBL" id="MDR6240308.1"/>
    </source>
</evidence>
<comment type="caution">
    <text evidence="2">The sequence shown here is derived from an EMBL/GenBank/DDBJ whole genome shotgun (WGS) entry which is preliminary data.</text>
</comment>
<feature type="region of interest" description="Disordered" evidence="1">
    <location>
        <begin position="1"/>
        <end position="64"/>
    </location>
</feature>
<evidence type="ECO:0000313" key="3">
    <source>
        <dbReference type="Proteomes" id="UP001185092"/>
    </source>
</evidence>
<dbReference type="RefSeq" id="WP_309940205.1">
    <property type="nucleotide sequence ID" value="NZ_AP025305.1"/>
</dbReference>
<protein>
    <submittedName>
        <fullName evidence="2">Uncharacterized protein</fullName>
    </submittedName>
</protein>
<feature type="compositionally biased region" description="Basic and acidic residues" evidence="1">
    <location>
        <begin position="9"/>
        <end position="18"/>
    </location>
</feature>
<keyword evidence="3" id="KW-1185">Reference proteome</keyword>
<dbReference type="EMBL" id="JAVDQD010000004">
    <property type="protein sequence ID" value="MDR6240308.1"/>
    <property type="molecule type" value="Genomic_DNA"/>
</dbReference>
<evidence type="ECO:0000256" key="1">
    <source>
        <dbReference type="SAM" id="MobiDB-lite"/>
    </source>
</evidence>
<organism evidence="2 3">
    <name type="scientific">Aureibacter tunicatorum</name>
    <dbReference type="NCBI Taxonomy" id="866807"/>
    <lineage>
        <taxon>Bacteria</taxon>
        <taxon>Pseudomonadati</taxon>
        <taxon>Bacteroidota</taxon>
        <taxon>Cytophagia</taxon>
        <taxon>Cytophagales</taxon>
        <taxon>Persicobacteraceae</taxon>
        <taxon>Aureibacter</taxon>
    </lineage>
</organism>
<dbReference type="AlphaFoldDB" id="A0AAE3XQP7"/>
<name>A0AAE3XQP7_9BACT</name>
<feature type="region of interest" description="Disordered" evidence="1">
    <location>
        <begin position="78"/>
        <end position="121"/>
    </location>
</feature>
<accession>A0AAE3XQP7</accession>
<proteinExistence type="predicted"/>
<gene>
    <name evidence="2" type="ORF">HNQ88_003374</name>
</gene>
<dbReference type="Proteomes" id="UP001185092">
    <property type="component" value="Unassembled WGS sequence"/>
</dbReference>
<reference evidence="2" key="1">
    <citation type="submission" date="2023-07" db="EMBL/GenBank/DDBJ databases">
        <title>Genomic Encyclopedia of Type Strains, Phase IV (KMG-IV): sequencing the most valuable type-strain genomes for metagenomic binning, comparative biology and taxonomic classification.</title>
        <authorList>
            <person name="Goeker M."/>
        </authorList>
    </citation>
    <scope>NUCLEOTIDE SEQUENCE</scope>
    <source>
        <strain evidence="2">DSM 26174</strain>
    </source>
</reference>